<proteinExistence type="predicted"/>
<keyword evidence="2" id="KW-1185">Reference proteome</keyword>
<evidence type="ECO:0000313" key="1">
    <source>
        <dbReference type="EMBL" id="QCW99651.1"/>
    </source>
</evidence>
<dbReference type="RefSeq" id="WP_138852004.1">
    <property type="nucleotide sequence ID" value="NZ_CP040710.1"/>
</dbReference>
<evidence type="ECO:0000313" key="2">
    <source>
        <dbReference type="Proteomes" id="UP000310017"/>
    </source>
</evidence>
<reference evidence="1 2" key="1">
    <citation type="submission" date="2019-05" db="EMBL/GenBank/DDBJ databases">
        <title>Genome sequencing of F202Z8.</title>
        <authorList>
            <person name="Kwon Y.M."/>
        </authorList>
    </citation>
    <scope>NUCLEOTIDE SEQUENCE [LARGE SCALE GENOMIC DNA]</scope>
    <source>
        <strain evidence="1 2">F202Z8</strain>
    </source>
</reference>
<gene>
    <name evidence="1" type="ORF">FGM00_05890</name>
</gene>
<dbReference type="AlphaFoldDB" id="A0A5B7SND4"/>
<protein>
    <submittedName>
        <fullName evidence="1">Uncharacterized protein</fullName>
    </submittedName>
</protein>
<organism evidence="1 2">
    <name type="scientific">Aggregatimonas sangjinii</name>
    <dbReference type="NCBI Taxonomy" id="2583587"/>
    <lineage>
        <taxon>Bacteria</taxon>
        <taxon>Pseudomonadati</taxon>
        <taxon>Bacteroidota</taxon>
        <taxon>Flavobacteriia</taxon>
        <taxon>Flavobacteriales</taxon>
        <taxon>Flavobacteriaceae</taxon>
        <taxon>Aggregatimonas</taxon>
    </lineage>
</organism>
<accession>A0A5B7SND4</accession>
<name>A0A5B7SND4_9FLAO</name>
<dbReference type="PROSITE" id="PS51257">
    <property type="entry name" value="PROKAR_LIPOPROTEIN"/>
    <property type="match status" value="1"/>
</dbReference>
<dbReference type="EMBL" id="CP040710">
    <property type="protein sequence ID" value="QCW99651.1"/>
    <property type="molecule type" value="Genomic_DNA"/>
</dbReference>
<dbReference type="KEGG" id="asag:FGM00_05890"/>
<dbReference type="OrthoDB" id="1442131at2"/>
<sequence>MHLPKITWFFLPALVIFLACNGQKKMAMDENDGQTTESPLTLVLQGNFAGTDTATTHVIENQKDLKQFFSGVNKTRKPGIRVPKVDFSKDMVVVYCSGNDGNGTTPILNLTTESDSEMILGMVNKNLTNEETKTISPFSVYTMPLTSKKISFKAVE</sequence>
<dbReference type="Proteomes" id="UP000310017">
    <property type="component" value="Chromosome"/>
</dbReference>